<feature type="transmembrane region" description="Helical" evidence="14">
    <location>
        <begin position="165"/>
        <end position="185"/>
    </location>
</feature>
<dbReference type="Gene3D" id="1.10.287.130">
    <property type="match status" value="1"/>
</dbReference>
<evidence type="ECO:0000256" key="3">
    <source>
        <dbReference type="ARBA" id="ARBA00022475"/>
    </source>
</evidence>
<dbReference type="GO" id="GO:0000155">
    <property type="term" value="F:phosphorelay sensor kinase activity"/>
    <property type="evidence" value="ECO:0007669"/>
    <property type="project" value="InterPro"/>
</dbReference>
<dbReference type="FunFam" id="1.10.287.130:FF:000001">
    <property type="entry name" value="Two-component sensor histidine kinase"/>
    <property type="match status" value="1"/>
</dbReference>
<keyword evidence="6 14" id="KW-0808">Transferase</keyword>
<gene>
    <name evidence="17" type="ORF">FHP08_16515</name>
</gene>
<proteinExistence type="predicted"/>
<evidence type="ECO:0000256" key="4">
    <source>
        <dbReference type="ARBA" id="ARBA00022519"/>
    </source>
</evidence>
<evidence type="ECO:0000256" key="7">
    <source>
        <dbReference type="ARBA" id="ARBA00022692"/>
    </source>
</evidence>
<evidence type="ECO:0000256" key="10">
    <source>
        <dbReference type="ARBA" id="ARBA00022840"/>
    </source>
</evidence>
<protein>
    <recommendedName>
        <fullName evidence="14">Sensor protein</fullName>
        <ecNumber evidence="14">2.7.13.3</ecNumber>
    </recommendedName>
</protein>
<comment type="subcellular location">
    <subcellularLocation>
        <location evidence="2 14">Cell inner membrane</location>
    </subcellularLocation>
</comment>
<dbReference type="Gene3D" id="3.30.565.10">
    <property type="entry name" value="Histidine kinase-like ATPase, C-terminal domain"/>
    <property type="match status" value="1"/>
</dbReference>
<keyword evidence="12 14" id="KW-0902">Two-component regulatory system</keyword>
<evidence type="ECO:0000259" key="16">
    <source>
        <dbReference type="PROSITE" id="PS50885"/>
    </source>
</evidence>
<dbReference type="SUPFAM" id="SSF47384">
    <property type="entry name" value="Homodimeric domain of signal transducing histidine kinase"/>
    <property type="match status" value="1"/>
</dbReference>
<dbReference type="PANTHER" id="PTHR45436:SF9">
    <property type="entry name" value="SENSOR PROTEIN"/>
    <property type="match status" value="1"/>
</dbReference>
<evidence type="ECO:0000256" key="2">
    <source>
        <dbReference type="ARBA" id="ARBA00004533"/>
    </source>
</evidence>
<dbReference type="InterPro" id="IPR050428">
    <property type="entry name" value="TCS_sensor_his_kinase"/>
</dbReference>
<dbReference type="PROSITE" id="PS50885">
    <property type="entry name" value="HAMP"/>
    <property type="match status" value="1"/>
</dbReference>
<dbReference type="InterPro" id="IPR003594">
    <property type="entry name" value="HATPase_dom"/>
</dbReference>
<dbReference type="Pfam" id="PF02518">
    <property type="entry name" value="HATPase_c"/>
    <property type="match status" value="1"/>
</dbReference>
<keyword evidence="9 14" id="KW-0418">Kinase</keyword>
<accession>A0A5C8NQ24</accession>
<dbReference type="Gene3D" id="6.10.340.10">
    <property type="match status" value="1"/>
</dbReference>
<dbReference type="PRINTS" id="PR00344">
    <property type="entry name" value="BCTRLSENSOR"/>
</dbReference>
<dbReference type="Proteomes" id="UP000321548">
    <property type="component" value="Unassembled WGS sequence"/>
</dbReference>
<dbReference type="Pfam" id="PF00512">
    <property type="entry name" value="HisKA"/>
    <property type="match status" value="1"/>
</dbReference>
<evidence type="ECO:0000256" key="12">
    <source>
        <dbReference type="ARBA" id="ARBA00023012"/>
    </source>
</evidence>
<evidence type="ECO:0000256" key="11">
    <source>
        <dbReference type="ARBA" id="ARBA00022989"/>
    </source>
</evidence>
<comment type="catalytic activity">
    <reaction evidence="1 14">
        <text>ATP + protein L-histidine = ADP + protein N-phospho-L-histidine.</text>
        <dbReference type="EC" id="2.7.13.3"/>
    </reaction>
</comment>
<dbReference type="AlphaFoldDB" id="A0A5C8NQ24"/>
<dbReference type="InterPro" id="IPR004358">
    <property type="entry name" value="Sig_transdc_His_kin-like_C"/>
</dbReference>
<evidence type="ECO:0000256" key="5">
    <source>
        <dbReference type="ARBA" id="ARBA00022553"/>
    </source>
</evidence>
<dbReference type="EC" id="2.7.13.3" evidence="14"/>
<keyword evidence="3 14" id="KW-1003">Cell membrane</keyword>
<dbReference type="InterPro" id="IPR006290">
    <property type="entry name" value="CztS_silS_copS"/>
</dbReference>
<evidence type="ECO:0000313" key="18">
    <source>
        <dbReference type="Proteomes" id="UP000321548"/>
    </source>
</evidence>
<keyword evidence="8 14" id="KW-0547">Nucleotide-binding</keyword>
<keyword evidence="18" id="KW-1185">Reference proteome</keyword>
<dbReference type="GO" id="GO:0005524">
    <property type="term" value="F:ATP binding"/>
    <property type="evidence" value="ECO:0007669"/>
    <property type="project" value="UniProtKB-KW"/>
</dbReference>
<dbReference type="InterPro" id="IPR003660">
    <property type="entry name" value="HAMP_dom"/>
</dbReference>
<keyword evidence="13 14" id="KW-0472">Membrane</keyword>
<sequence>MSAGANPGTFASSIRARLTISLGVIGAIVLAIAGSTLYLSLAEELARTDRDELHGKEMLVSHYIEEAAETGDMAALRHHIDDALIAHGTLRVWLVSRTGEIVLGSGALPRDLKNNGELLRMSTEDGILLEGVRRAVANPGNLPIAQMVVTIDIRPRLRLLEKHRLLVWIVCGGGVLLIVALAYWATGRGLAPARRLSAQAARIAPESLSLRLDAQCVDAELQDLVRGFNATLDRVETAYRKMEAFNADVAHELRTPLATLINAAEVTLADARSPETLRETLADQLEELEQLKALVNDMLFLARADQGDEAPDAALVELSAEARKTVEFYEALLSESGLSVSISGEAVVRCNAGLIRRALSNLVSNAIKQTSAGQVIEIRLRVENGQGVVEIFNPGEPIPDAVRARIFDRFYRADSARSRLGMSHGLGLAIVKAIVEMHRGSVLARAEAHGNAIGFSLPA</sequence>
<evidence type="ECO:0000256" key="8">
    <source>
        <dbReference type="ARBA" id="ARBA00022741"/>
    </source>
</evidence>
<feature type="transmembrane region" description="Helical" evidence="14">
    <location>
        <begin position="20"/>
        <end position="41"/>
    </location>
</feature>
<dbReference type="InterPro" id="IPR005467">
    <property type="entry name" value="His_kinase_dom"/>
</dbReference>
<reference evidence="17 18" key="1">
    <citation type="submission" date="2019-06" db="EMBL/GenBank/DDBJ databases">
        <title>Quisquiliibacterium sp. nov., isolated from a maize field.</title>
        <authorList>
            <person name="Lin S.-Y."/>
            <person name="Tsai C.-F."/>
            <person name="Young C.-C."/>
        </authorList>
    </citation>
    <scope>NUCLEOTIDE SEQUENCE [LARGE SCALE GENOMIC DNA]</scope>
    <source>
        <strain evidence="17 18">CC-CFT501</strain>
    </source>
</reference>
<feature type="domain" description="HAMP" evidence="16">
    <location>
        <begin position="187"/>
        <end position="240"/>
    </location>
</feature>
<evidence type="ECO:0000259" key="15">
    <source>
        <dbReference type="PROSITE" id="PS50109"/>
    </source>
</evidence>
<dbReference type="InterPro" id="IPR003661">
    <property type="entry name" value="HisK_dim/P_dom"/>
</dbReference>
<evidence type="ECO:0000313" key="17">
    <source>
        <dbReference type="EMBL" id="TXL63894.1"/>
    </source>
</evidence>
<dbReference type="SMART" id="SM00387">
    <property type="entry name" value="HATPase_c"/>
    <property type="match status" value="1"/>
</dbReference>
<dbReference type="EMBL" id="VDUY01000007">
    <property type="protein sequence ID" value="TXL63894.1"/>
    <property type="molecule type" value="Genomic_DNA"/>
</dbReference>
<evidence type="ECO:0000256" key="9">
    <source>
        <dbReference type="ARBA" id="ARBA00022777"/>
    </source>
</evidence>
<dbReference type="GO" id="GO:0005886">
    <property type="term" value="C:plasma membrane"/>
    <property type="evidence" value="ECO:0007669"/>
    <property type="project" value="UniProtKB-SubCell"/>
</dbReference>
<keyword evidence="5" id="KW-0597">Phosphoprotein</keyword>
<dbReference type="SMART" id="SM00304">
    <property type="entry name" value="HAMP"/>
    <property type="match status" value="1"/>
</dbReference>
<feature type="domain" description="Histidine kinase" evidence="15">
    <location>
        <begin position="248"/>
        <end position="459"/>
    </location>
</feature>
<keyword evidence="4 14" id="KW-0997">Cell inner membrane</keyword>
<dbReference type="OrthoDB" id="9786919at2"/>
<keyword evidence="7 14" id="KW-0812">Transmembrane</keyword>
<evidence type="ECO:0000256" key="13">
    <source>
        <dbReference type="ARBA" id="ARBA00023136"/>
    </source>
</evidence>
<dbReference type="NCBIfam" id="TIGR01386">
    <property type="entry name" value="cztS_silS_copS"/>
    <property type="match status" value="1"/>
</dbReference>
<dbReference type="InterPro" id="IPR036097">
    <property type="entry name" value="HisK_dim/P_sf"/>
</dbReference>
<comment type="caution">
    <text evidence="17">The sequence shown here is derived from an EMBL/GenBank/DDBJ whole genome shotgun (WGS) entry which is preliminary data.</text>
</comment>
<dbReference type="PANTHER" id="PTHR45436">
    <property type="entry name" value="SENSOR HISTIDINE KINASE YKOH"/>
    <property type="match status" value="1"/>
</dbReference>
<comment type="function">
    <text evidence="14">Member of a two-component regulatory system.</text>
</comment>
<evidence type="ECO:0000256" key="14">
    <source>
        <dbReference type="RuleBase" id="RU364088"/>
    </source>
</evidence>
<dbReference type="CDD" id="cd00082">
    <property type="entry name" value="HisKA"/>
    <property type="match status" value="1"/>
</dbReference>
<dbReference type="InterPro" id="IPR036890">
    <property type="entry name" value="HATPase_C_sf"/>
</dbReference>
<dbReference type="SUPFAM" id="SSF55874">
    <property type="entry name" value="ATPase domain of HSP90 chaperone/DNA topoisomerase II/histidine kinase"/>
    <property type="match status" value="1"/>
</dbReference>
<dbReference type="SMART" id="SM00388">
    <property type="entry name" value="HisKA"/>
    <property type="match status" value="1"/>
</dbReference>
<evidence type="ECO:0000256" key="6">
    <source>
        <dbReference type="ARBA" id="ARBA00022679"/>
    </source>
</evidence>
<name>A0A5C8NQ24_9BURK</name>
<dbReference type="PROSITE" id="PS50109">
    <property type="entry name" value="HIS_KIN"/>
    <property type="match status" value="1"/>
</dbReference>
<keyword evidence="10 14" id="KW-0067">ATP-binding</keyword>
<dbReference type="RefSeq" id="WP_147705588.1">
    <property type="nucleotide sequence ID" value="NZ_VDUY01000007.1"/>
</dbReference>
<evidence type="ECO:0000256" key="1">
    <source>
        <dbReference type="ARBA" id="ARBA00000085"/>
    </source>
</evidence>
<keyword evidence="11 14" id="KW-1133">Transmembrane helix</keyword>
<organism evidence="17 18">
    <name type="scientific">Zeimonas arvi</name>
    <dbReference type="NCBI Taxonomy" id="2498847"/>
    <lineage>
        <taxon>Bacteria</taxon>
        <taxon>Pseudomonadati</taxon>
        <taxon>Pseudomonadota</taxon>
        <taxon>Betaproteobacteria</taxon>
        <taxon>Burkholderiales</taxon>
        <taxon>Burkholderiaceae</taxon>
        <taxon>Zeimonas</taxon>
    </lineage>
</organism>